<gene>
    <name evidence="2" type="ORF">D1114_20895</name>
</gene>
<dbReference type="Proteomes" id="UP000266305">
    <property type="component" value="Unassembled WGS sequence"/>
</dbReference>
<feature type="transmembrane region" description="Helical" evidence="1">
    <location>
        <begin position="71"/>
        <end position="92"/>
    </location>
</feature>
<keyword evidence="1" id="KW-1133">Transmembrane helix</keyword>
<evidence type="ECO:0000256" key="1">
    <source>
        <dbReference type="SAM" id="Phobius"/>
    </source>
</evidence>
<proteinExistence type="predicted"/>
<comment type="caution">
    <text evidence="2">The sequence shown here is derived from an EMBL/GenBank/DDBJ whole genome shotgun (WGS) entry which is preliminary data.</text>
</comment>
<evidence type="ECO:0000313" key="2">
    <source>
        <dbReference type="EMBL" id="RHZ91132.1"/>
    </source>
</evidence>
<dbReference type="AlphaFoldDB" id="A0AAX1UFD6"/>
<accession>A0AAX1UFD6</accession>
<keyword evidence="1" id="KW-0812">Transmembrane</keyword>
<sequence>MITIMRKVLVAEIIAATHLGAVADFWAAHARKRLGKLSADLPPEAPCHEAFRPHGDAEETAEFDRLLPSGWWLLPSVICGTAVWATIAWAIFA</sequence>
<protein>
    <submittedName>
        <fullName evidence="2">Uncharacterized protein</fullName>
    </submittedName>
</protein>
<dbReference type="EMBL" id="QWGP01000038">
    <property type="protein sequence ID" value="RHZ91132.1"/>
    <property type="molecule type" value="Genomic_DNA"/>
</dbReference>
<reference evidence="2 3" key="1">
    <citation type="submission" date="2018-08" db="EMBL/GenBank/DDBJ databases">
        <title>Draft genome sequence of Rhodobacter sphaeroides FY.</title>
        <authorList>
            <person name="Rayyan A."/>
            <person name="Meyer T.E."/>
            <person name="Kyndt J.A."/>
        </authorList>
    </citation>
    <scope>NUCLEOTIDE SEQUENCE [LARGE SCALE GENOMIC DNA]</scope>
    <source>
        <strain evidence="2 3">FY</strain>
    </source>
</reference>
<keyword evidence="1" id="KW-0472">Membrane</keyword>
<name>A0AAX1UFD6_CERSP</name>
<organism evidence="2 3">
    <name type="scientific">Cereibacter sphaeroides</name>
    <name type="common">Rhodobacter sphaeroides</name>
    <dbReference type="NCBI Taxonomy" id="1063"/>
    <lineage>
        <taxon>Bacteria</taxon>
        <taxon>Pseudomonadati</taxon>
        <taxon>Pseudomonadota</taxon>
        <taxon>Alphaproteobacteria</taxon>
        <taxon>Rhodobacterales</taxon>
        <taxon>Paracoccaceae</taxon>
        <taxon>Cereibacter</taxon>
    </lineage>
</organism>
<dbReference type="RefSeq" id="WP_119001324.1">
    <property type="nucleotide sequence ID" value="NZ_QWGP01000038.1"/>
</dbReference>
<evidence type="ECO:0000313" key="3">
    <source>
        <dbReference type="Proteomes" id="UP000266305"/>
    </source>
</evidence>